<dbReference type="InterPro" id="IPR058533">
    <property type="entry name" value="Cation_efflux_TM"/>
</dbReference>
<dbReference type="SUPFAM" id="SSF161111">
    <property type="entry name" value="Cation efflux protein transmembrane domain-like"/>
    <property type="match status" value="1"/>
</dbReference>
<reference evidence="8 9" key="1">
    <citation type="journal article" date="2014" name="ISME J.">
        <title>Candidatus Competibacter-lineage genomes retrieved from metagenomes reveal functional metabolic diversity.</title>
        <authorList>
            <person name="McIlroy S.J."/>
            <person name="Albertsen M."/>
            <person name="Andresen E.K."/>
            <person name="Saunders A.M."/>
            <person name="Kristiansen R."/>
            <person name="Stokholm-Bjerregaard M."/>
            <person name="Nielsen K.L."/>
            <person name="Nielsen P.H."/>
        </authorList>
    </citation>
    <scope>NUCLEOTIDE SEQUENCE [LARGE SCALE GENOMIC DNA]</scope>
    <source>
        <strain evidence="8 9">Run_B_J11</strain>
    </source>
</reference>
<evidence type="ECO:0000256" key="3">
    <source>
        <dbReference type="ARBA" id="ARBA00022692"/>
    </source>
</evidence>
<dbReference type="SUPFAM" id="SSF160240">
    <property type="entry name" value="Cation efflux protein cytoplasmic domain-like"/>
    <property type="match status" value="1"/>
</dbReference>
<name>A0A7U7GBT6_9GAMM</name>
<evidence type="ECO:0000256" key="5">
    <source>
        <dbReference type="ARBA" id="ARBA00023136"/>
    </source>
</evidence>
<comment type="subcellular location">
    <subcellularLocation>
        <location evidence="1">Membrane</location>
        <topology evidence="1">Multi-pass membrane protein</topology>
    </subcellularLocation>
</comment>
<organism evidence="8 9">
    <name type="scientific">Candidatus Contendobacter odensis Run_B_J11</name>
    <dbReference type="NCBI Taxonomy" id="1400861"/>
    <lineage>
        <taxon>Bacteria</taxon>
        <taxon>Pseudomonadati</taxon>
        <taxon>Pseudomonadota</taxon>
        <taxon>Gammaproteobacteria</taxon>
        <taxon>Candidatus Competibacteraceae</taxon>
        <taxon>Candidatus Contendibacter</taxon>
    </lineage>
</organism>
<accession>A0A7U7GBT6</accession>
<sequence>MGLDRGTLRFFPGGGISIYQGIVSLHSPPVLEDPTWNYIVLAVAALFEGFSWRVSHRELGRRRRPGDSLWQAVRRSKDAAVFTVFFEDSAALIGIAIAALGVGLSHIFDNPYFDPGASVLIGLVLIGAAFLLARESGGLLVGESIDRDQIAHLRNIIAADSAVESVRHLLTMQLGPDSVLLTAAVRFERRLNLDEVEQAIERLECAIKVQYPSIQHLFLESGTLKALSRSARYAAAHEPL</sequence>
<evidence type="ECO:0000259" key="7">
    <source>
        <dbReference type="Pfam" id="PF01545"/>
    </source>
</evidence>
<keyword evidence="3 6" id="KW-0812">Transmembrane</keyword>
<comment type="caution">
    <text evidence="8">The sequence shown here is derived from an EMBL/GenBank/DDBJ whole genome shotgun (WGS) entry which is preliminary data.</text>
</comment>
<evidence type="ECO:0000313" key="9">
    <source>
        <dbReference type="Proteomes" id="UP000019184"/>
    </source>
</evidence>
<dbReference type="AlphaFoldDB" id="A0A7U7GBT6"/>
<feature type="transmembrane region" description="Helical" evidence="6">
    <location>
        <begin position="35"/>
        <end position="54"/>
    </location>
</feature>
<keyword evidence="2" id="KW-0813">Transport</keyword>
<evidence type="ECO:0000256" key="6">
    <source>
        <dbReference type="SAM" id="Phobius"/>
    </source>
</evidence>
<evidence type="ECO:0000313" key="8">
    <source>
        <dbReference type="EMBL" id="CDH45460.1"/>
    </source>
</evidence>
<dbReference type="GO" id="GO:0016020">
    <property type="term" value="C:membrane"/>
    <property type="evidence" value="ECO:0007669"/>
    <property type="project" value="UniProtKB-SubCell"/>
</dbReference>
<evidence type="ECO:0000256" key="1">
    <source>
        <dbReference type="ARBA" id="ARBA00004141"/>
    </source>
</evidence>
<proteinExistence type="predicted"/>
<dbReference type="InterPro" id="IPR036837">
    <property type="entry name" value="Cation_efflux_CTD_sf"/>
</dbReference>
<evidence type="ECO:0000256" key="4">
    <source>
        <dbReference type="ARBA" id="ARBA00022989"/>
    </source>
</evidence>
<keyword evidence="5 6" id="KW-0472">Membrane</keyword>
<protein>
    <recommendedName>
        <fullName evidence="7">Cation efflux protein transmembrane domain-containing protein</fullName>
    </recommendedName>
</protein>
<gene>
    <name evidence="8" type="ORF">BN874_2430004</name>
</gene>
<evidence type="ECO:0000256" key="2">
    <source>
        <dbReference type="ARBA" id="ARBA00022448"/>
    </source>
</evidence>
<dbReference type="InterPro" id="IPR040177">
    <property type="entry name" value="SLC30A9"/>
</dbReference>
<feature type="domain" description="Cation efflux protein transmembrane" evidence="7">
    <location>
        <begin position="10"/>
        <end position="140"/>
    </location>
</feature>
<keyword evidence="4 6" id="KW-1133">Transmembrane helix</keyword>
<dbReference type="PANTHER" id="PTHR13414:SF9">
    <property type="entry name" value="PROTON-COUPLED ZINC ANTIPORTER SLC30A9, MITOCHONDRIAL"/>
    <property type="match status" value="1"/>
</dbReference>
<dbReference type="EMBL" id="CBTK010000161">
    <property type="protein sequence ID" value="CDH45460.1"/>
    <property type="molecule type" value="Genomic_DNA"/>
</dbReference>
<keyword evidence="9" id="KW-1185">Reference proteome</keyword>
<feature type="transmembrane region" description="Helical" evidence="6">
    <location>
        <begin position="116"/>
        <end position="133"/>
    </location>
</feature>
<dbReference type="Proteomes" id="UP000019184">
    <property type="component" value="Unassembled WGS sequence"/>
</dbReference>
<feature type="transmembrane region" description="Helical" evidence="6">
    <location>
        <begin position="79"/>
        <end position="104"/>
    </location>
</feature>
<dbReference type="Gene3D" id="1.20.1510.10">
    <property type="entry name" value="Cation efflux protein transmembrane domain"/>
    <property type="match status" value="1"/>
</dbReference>
<dbReference type="InterPro" id="IPR027469">
    <property type="entry name" value="Cation_efflux_TMD_sf"/>
</dbReference>
<dbReference type="Pfam" id="PF01545">
    <property type="entry name" value="Cation_efflux"/>
    <property type="match status" value="1"/>
</dbReference>
<dbReference type="GO" id="GO:0006829">
    <property type="term" value="P:zinc ion transport"/>
    <property type="evidence" value="ECO:0007669"/>
    <property type="project" value="UniProtKB-KW"/>
</dbReference>
<dbReference type="PANTHER" id="PTHR13414">
    <property type="entry name" value="HUEL-CATION TRANSPORTER"/>
    <property type="match status" value="1"/>
</dbReference>
<dbReference type="GO" id="GO:0008324">
    <property type="term" value="F:monoatomic cation transmembrane transporter activity"/>
    <property type="evidence" value="ECO:0007669"/>
    <property type="project" value="InterPro"/>
</dbReference>
<dbReference type="Gene3D" id="3.30.70.1350">
    <property type="entry name" value="Cation efflux protein, cytoplasmic domain"/>
    <property type="match status" value="1"/>
</dbReference>